<dbReference type="InterPro" id="IPR007837">
    <property type="entry name" value="DinB"/>
</dbReference>
<evidence type="ECO:0000313" key="4">
    <source>
        <dbReference type="EMBL" id="QGH36675.1"/>
    </source>
</evidence>
<dbReference type="AlphaFoldDB" id="A0A5Q2TPK9"/>
<feature type="binding site" evidence="3">
    <location>
        <position position="48"/>
    </location>
    <ligand>
        <name>a divalent metal cation</name>
        <dbReference type="ChEBI" id="CHEBI:60240"/>
    </ligand>
</feature>
<protein>
    <submittedName>
        <fullName evidence="4">Damage-inducible protein DinB</fullName>
    </submittedName>
</protein>
<accession>A0A5Q2TPK9</accession>
<keyword evidence="2 3" id="KW-0479">Metal-binding</keyword>
<evidence type="ECO:0000256" key="1">
    <source>
        <dbReference type="ARBA" id="ARBA00008635"/>
    </source>
</evidence>
<evidence type="ECO:0000256" key="2">
    <source>
        <dbReference type="ARBA" id="ARBA00022723"/>
    </source>
</evidence>
<feature type="binding site" evidence="3">
    <location>
        <position position="126"/>
    </location>
    <ligand>
        <name>a divalent metal cation</name>
        <dbReference type="ChEBI" id="CHEBI:60240"/>
    </ligand>
</feature>
<dbReference type="KEGG" id="grc:GI584_22605"/>
<dbReference type="EMBL" id="CP045915">
    <property type="protein sequence ID" value="QGH36675.1"/>
    <property type="molecule type" value="Genomic_DNA"/>
</dbReference>
<comment type="similarity">
    <text evidence="1">Belongs to the DinB family.</text>
</comment>
<keyword evidence="5" id="KW-1185">Reference proteome</keyword>
<organism evidence="4 5">
    <name type="scientific">Gracilibacillus salitolerans</name>
    <dbReference type="NCBI Taxonomy" id="2663022"/>
    <lineage>
        <taxon>Bacteria</taxon>
        <taxon>Bacillati</taxon>
        <taxon>Bacillota</taxon>
        <taxon>Bacilli</taxon>
        <taxon>Bacillales</taxon>
        <taxon>Bacillaceae</taxon>
        <taxon>Gracilibacillus</taxon>
    </lineage>
</organism>
<dbReference type="GO" id="GO:0046872">
    <property type="term" value="F:metal ion binding"/>
    <property type="evidence" value="ECO:0007669"/>
    <property type="project" value="UniProtKB-KW"/>
</dbReference>
<proteinExistence type="inferred from homology"/>
<gene>
    <name evidence="4" type="ORF">GI584_22605</name>
</gene>
<name>A0A5Q2TPK9_9BACI</name>
<dbReference type="Proteomes" id="UP000339690">
    <property type="component" value="Chromosome"/>
</dbReference>
<dbReference type="SUPFAM" id="SSF109854">
    <property type="entry name" value="DinB/YfiT-like putative metalloenzymes"/>
    <property type="match status" value="1"/>
</dbReference>
<sequence length="157" mass="17311">MYRKVDDFITDWNNGAQGTIQVLESLTDEKLDQAIVEGHSTLGWLGWHLAISPAFFAGIVGLNVKASGNPSEVPTQAETIVQAYKKIIEDVQKEAKILTDEQLAEEIDSFGNKTTRGAMLRTLIDHQTHHRGQMTVLLRQAGLKVPGIMGPTKEESN</sequence>
<feature type="binding site" evidence="3">
    <location>
        <position position="130"/>
    </location>
    <ligand>
        <name>a divalent metal cation</name>
        <dbReference type="ChEBI" id="CHEBI:60240"/>
    </ligand>
</feature>
<reference evidence="4 5" key="1">
    <citation type="submission" date="2019-11" db="EMBL/GenBank/DDBJ databases">
        <title>Gracilibacillus salitolerans sp. nov., a moderate halophile isolated from a saline soil in northwest China.</title>
        <authorList>
            <person name="Gan L."/>
        </authorList>
    </citation>
    <scope>NUCLEOTIDE SEQUENCE [LARGE SCALE GENOMIC DNA]</scope>
    <source>
        <strain evidence="4 5">SCU50</strain>
    </source>
</reference>
<evidence type="ECO:0000256" key="3">
    <source>
        <dbReference type="PIRSR" id="PIRSR607837-1"/>
    </source>
</evidence>
<dbReference type="InterPro" id="IPR034660">
    <property type="entry name" value="DinB/YfiT-like"/>
</dbReference>
<dbReference type="RefSeq" id="WP_153792709.1">
    <property type="nucleotide sequence ID" value="NZ_CP045915.1"/>
</dbReference>
<dbReference type="Gene3D" id="1.20.120.450">
    <property type="entry name" value="dinb family like domain"/>
    <property type="match status" value="1"/>
</dbReference>
<evidence type="ECO:0000313" key="5">
    <source>
        <dbReference type="Proteomes" id="UP000339690"/>
    </source>
</evidence>
<dbReference type="Pfam" id="PF05163">
    <property type="entry name" value="DinB"/>
    <property type="match status" value="1"/>
</dbReference>